<accession>A0A177N255</accession>
<organism evidence="1 2">
    <name type="scientific">Methylomonas koyamae</name>
    <dbReference type="NCBI Taxonomy" id="702114"/>
    <lineage>
        <taxon>Bacteria</taxon>
        <taxon>Pseudomonadati</taxon>
        <taxon>Pseudomonadota</taxon>
        <taxon>Gammaproteobacteria</taxon>
        <taxon>Methylococcales</taxon>
        <taxon>Methylococcaceae</taxon>
        <taxon>Methylomonas</taxon>
    </lineage>
</organism>
<dbReference type="AlphaFoldDB" id="A0A177N255"/>
<dbReference type="STRING" id="702114.A1355_14870"/>
<dbReference type="EMBL" id="LUUK01000225">
    <property type="protein sequence ID" value="OAI11931.1"/>
    <property type="molecule type" value="Genomic_DNA"/>
</dbReference>
<name>A0A177N255_9GAMM</name>
<comment type="caution">
    <text evidence="1">The sequence shown here is derived from an EMBL/GenBank/DDBJ whole genome shotgun (WGS) entry which is preliminary data.</text>
</comment>
<dbReference type="RefSeq" id="WP_064031532.1">
    <property type="nucleotide sequence ID" value="NZ_LUUK01000225.1"/>
</dbReference>
<protein>
    <submittedName>
        <fullName evidence="1">Uncharacterized protein</fullName>
    </submittedName>
</protein>
<dbReference type="Proteomes" id="UP000077628">
    <property type="component" value="Unassembled WGS sequence"/>
</dbReference>
<keyword evidence="2" id="KW-1185">Reference proteome</keyword>
<sequence>MTTLDTAKLSRVGGQLGSNPAGVYQDGNGGRRYYVKTLESAAHARNEWLAAQLYQLAGAPTLRYVTTSAPDQIATEWIVLEKKCLAHFTDSEREQARQWFGVHAWTANWDAAGFNGDNQGVAGGQVLTLDVGGALAFRAQGDPKGKAFGIRVDELDVLRRDDANPHAVKLFAAMTPVQIEQAILVVVRIPDDEIRQVVLANGGSPELADKMLARKADMARRIAWNE</sequence>
<dbReference type="OrthoDB" id="9806482at2"/>
<evidence type="ECO:0000313" key="1">
    <source>
        <dbReference type="EMBL" id="OAI11931.1"/>
    </source>
</evidence>
<proteinExistence type="predicted"/>
<gene>
    <name evidence="1" type="ORF">A1355_14870</name>
</gene>
<reference evidence="2" key="1">
    <citation type="submission" date="2016-03" db="EMBL/GenBank/DDBJ databases">
        <authorList>
            <person name="Heylen K."/>
            <person name="De Vos P."/>
            <person name="Vekeman B."/>
        </authorList>
    </citation>
    <scope>NUCLEOTIDE SEQUENCE [LARGE SCALE GENOMIC DNA]</scope>
    <source>
        <strain evidence="2">R-45383</strain>
    </source>
</reference>
<evidence type="ECO:0000313" key="2">
    <source>
        <dbReference type="Proteomes" id="UP000077628"/>
    </source>
</evidence>